<dbReference type="Proteomes" id="UP000775877">
    <property type="component" value="Unassembled WGS sequence"/>
</dbReference>
<organism evidence="1 2">
    <name type="scientific">Candidatus Dojkabacteria bacterium</name>
    <dbReference type="NCBI Taxonomy" id="2099670"/>
    <lineage>
        <taxon>Bacteria</taxon>
        <taxon>Candidatus Dojkabacteria</taxon>
    </lineage>
</organism>
<evidence type="ECO:0000313" key="1">
    <source>
        <dbReference type="EMBL" id="MCA9381437.1"/>
    </source>
</evidence>
<accession>A0A955L221</accession>
<proteinExistence type="predicted"/>
<evidence type="ECO:0000313" key="2">
    <source>
        <dbReference type="Proteomes" id="UP000775877"/>
    </source>
</evidence>
<dbReference type="EMBL" id="JAGQLJ010000102">
    <property type="protein sequence ID" value="MCA9381437.1"/>
    <property type="molecule type" value="Genomic_DNA"/>
</dbReference>
<dbReference type="AlphaFoldDB" id="A0A955L221"/>
<comment type="caution">
    <text evidence="1">The sequence shown here is derived from an EMBL/GenBank/DDBJ whole genome shotgun (WGS) entry which is preliminary data.</text>
</comment>
<protein>
    <submittedName>
        <fullName evidence="1">Uncharacterized protein</fullName>
    </submittedName>
</protein>
<name>A0A955L221_9BACT</name>
<reference evidence="1" key="1">
    <citation type="submission" date="2020-04" db="EMBL/GenBank/DDBJ databases">
        <authorList>
            <person name="Zhang T."/>
        </authorList>
    </citation>
    <scope>NUCLEOTIDE SEQUENCE</scope>
    <source>
        <strain evidence="1">HKST-UBA13</strain>
    </source>
</reference>
<gene>
    <name evidence="1" type="ORF">KC678_04180</name>
</gene>
<reference evidence="1" key="2">
    <citation type="journal article" date="2021" name="Microbiome">
        <title>Successional dynamics and alternative stable states in a saline activated sludge microbial community over 9 years.</title>
        <authorList>
            <person name="Wang Y."/>
            <person name="Ye J."/>
            <person name="Ju F."/>
            <person name="Liu L."/>
            <person name="Boyd J.A."/>
            <person name="Deng Y."/>
            <person name="Parks D.H."/>
            <person name="Jiang X."/>
            <person name="Yin X."/>
            <person name="Woodcroft B.J."/>
            <person name="Tyson G.W."/>
            <person name="Hugenholtz P."/>
            <person name="Polz M.F."/>
            <person name="Zhang T."/>
        </authorList>
    </citation>
    <scope>NUCLEOTIDE SEQUENCE</scope>
    <source>
        <strain evidence="1">HKST-UBA13</strain>
    </source>
</reference>
<sequence>MEEADNTTAVMLAVKNKLTYEILEDPDLSGRICQSYMQGVSDVDKENEVRTLGEIAEMHIPESFEINATVAKEVCARVGQEMYARLIKKKLVPLYHEGLFSSQDKLDQIIREGTEAFNTQRNLQIQKRMAVLSGQRIAAASEKGRIANGRPSYSDELKNRFAELRLEIKHPNTSRFRGKPNLDRILVILKDEFPNEADRLNSSKVLRDIYNKNPKYFTEA</sequence>